<dbReference type="GO" id="GO:0016075">
    <property type="term" value="P:rRNA catabolic process"/>
    <property type="evidence" value="ECO:0007669"/>
    <property type="project" value="TreeGrafter"/>
</dbReference>
<dbReference type="Pfam" id="PF02452">
    <property type="entry name" value="PemK_toxin"/>
    <property type="match status" value="1"/>
</dbReference>
<reference evidence="3 4" key="1">
    <citation type="submission" date="2017-03" db="EMBL/GenBank/DDBJ databases">
        <title>Genome sequence of Lactobacillus kimchii KACC 12383.</title>
        <authorList>
            <person name="Chun J."/>
        </authorList>
    </citation>
    <scope>NUCLEOTIDE SEQUENCE [LARGE SCALE GENOMIC DNA]</scope>
    <source>
        <strain evidence="3 4">KACC 12383</strain>
    </source>
</reference>
<dbReference type="Proteomes" id="UP000196649">
    <property type="component" value="Unassembled WGS sequence"/>
</dbReference>
<accession>A0A210P973</accession>
<dbReference type="InterPro" id="IPR003477">
    <property type="entry name" value="PemK-like"/>
</dbReference>
<evidence type="ECO:0000313" key="3">
    <source>
        <dbReference type="EMBL" id="OWF33055.1"/>
    </source>
</evidence>
<dbReference type="EMBL" id="MXAL01000006">
    <property type="protein sequence ID" value="OWF33055.1"/>
    <property type="molecule type" value="Genomic_DNA"/>
</dbReference>
<dbReference type="SUPFAM" id="SSF50118">
    <property type="entry name" value="Cell growth inhibitor/plasmid maintenance toxic component"/>
    <property type="match status" value="1"/>
</dbReference>
<comment type="caution">
    <text evidence="3">The sequence shown here is derived from an EMBL/GenBank/DDBJ whole genome shotgun (WGS) entry which is preliminary data.</text>
</comment>
<dbReference type="GO" id="GO:0003677">
    <property type="term" value="F:DNA binding"/>
    <property type="evidence" value="ECO:0007669"/>
    <property type="project" value="InterPro"/>
</dbReference>
<evidence type="ECO:0000256" key="2">
    <source>
        <dbReference type="ARBA" id="ARBA00022649"/>
    </source>
</evidence>
<organism evidence="3 4">
    <name type="scientific">Companilactobacillus kimchii</name>
    <dbReference type="NCBI Taxonomy" id="2801452"/>
    <lineage>
        <taxon>Bacteria</taxon>
        <taxon>Bacillati</taxon>
        <taxon>Bacillota</taxon>
        <taxon>Bacilli</taxon>
        <taxon>Lactobacillales</taxon>
        <taxon>Lactobacillaceae</taxon>
        <taxon>Companilactobacillus</taxon>
    </lineage>
</organism>
<evidence type="ECO:0000313" key="4">
    <source>
        <dbReference type="Proteomes" id="UP000196649"/>
    </source>
</evidence>
<dbReference type="InterPro" id="IPR011067">
    <property type="entry name" value="Plasmid_toxin/cell-grow_inhib"/>
</dbReference>
<dbReference type="PANTHER" id="PTHR33988">
    <property type="entry name" value="ENDORIBONUCLEASE MAZF-RELATED"/>
    <property type="match status" value="1"/>
</dbReference>
<proteinExistence type="inferred from homology"/>
<dbReference type="GO" id="GO:0006402">
    <property type="term" value="P:mRNA catabolic process"/>
    <property type="evidence" value="ECO:0007669"/>
    <property type="project" value="TreeGrafter"/>
</dbReference>
<evidence type="ECO:0000256" key="1">
    <source>
        <dbReference type="ARBA" id="ARBA00007521"/>
    </source>
</evidence>
<dbReference type="GO" id="GO:0004521">
    <property type="term" value="F:RNA endonuclease activity"/>
    <property type="evidence" value="ECO:0007669"/>
    <property type="project" value="TreeGrafter"/>
</dbReference>
<sequence length="115" mass="13139">MTEYIPEKQDVVWLNFNPSSGKEIGKRRPALVLSNKEYSKVTNLVLVCPITHAKKNHLRMTGLLIPTTEVLGIDGFINPLQIHTFDYKARKIDKIGELDDSTFFDVIRIVNDIIE</sequence>
<gene>
    <name evidence="3" type="ORF">LKACC12383_01545</name>
</gene>
<name>A0A210P973_9LACO</name>
<protein>
    <submittedName>
        <fullName evidence="3">Uncharacterized protein</fullName>
    </submittedName>
</protein>
<dbReference type="RefSeq" id="WP_054643939.1">
    <property type="nucleotide sequence ID" value="NZ_LNUB01000034.1"/>
</dbReference>
<dbReference type="AlphaFoldDB" id="A0A210P973"/>
<comment type="similarity">
    <text evidence="1">Belongs to the PemK/MazF family.</text>
</comment>
<dbReference type="Gene3D" id="2.30.30.110">
    <property type="match status" value="1"/>
</dbReference>
<keyword evidence="2" id="KW-1277">Toxin-antitoxin system</keyword>
<dbReference type="PANTHER" id="PTHR33988:SF3">
    <property type="entry name" value="ENDORIBONUCLEASE TOXIN CHPB-RELATED"/>
    <property type="match status" value="1"/>
</dbReference>